<sequence length="124" mass="13459">MVSYLGLADPENMIDLVQSPTCESIEVVSTIVAEESMSVRGTRRAFPVQALISMPYNLFTQGIAPTGSVAIWERRRSETTRAAITEGFHVAPPEIVIGNSADVPTLRFSDSGTKLHFLFSSSTP</sequence>
<proteinExistence type="predicted"/>
<evidence type="ECO:0000313" key="1">
    <source>
        <dbReference type="EMBL" id="KAF1998553.1"/>
    </source>
</evidence>
<organism evidence="1 2">
    <name type="scientific">Amniculicola lignicola CBS 123094</name>
    <dbReference type="NCBI Taxonomy" id="1392246"/>
    <lineage>
        <taxon>Eukaryota</taxon>
        <taxon>Fungi</taxon>
        <taxon>Dikarya</taxon>
        <taxon>Ascomycota</taxon>
        <taxon>Pezizomycotina</taxon>
        <taxon>Dothideomycetes</taxon>
        <taxon>Pleosporomycetidae</taxon>
        <taxon>Pleosporales</taxon>
        <taxon>Amniculicolaceae</taxon>
        <taxon>Amniculicola</taxon>
    </lineage>
</organism>
<gene>
    <name evidence="1" type="ORF">P154DRAFT_524015</name>
</gene>
<protein>
    <submittedName>
        <fullName evidence="1">Uncharacterized protein</fullName>
    </submittedName>
</protein>
<name>A0A6A5W9H5_9PLEO</name>
<evidence type="ECO:0000313" key="2">
    <source>
        <dbReference type="Proteomes" id="UP000799779"/>
    </source>
</evidence>
<reference evidence="1" key="1">
    <citation type="journal article" date="2020" name="Stud. Mycol.">
        <title>101 Dothideomycetes genomes: a test case for predicting lifestyles and emergence of pathogens.</title>
        <authorList>
            <person name="Haridas S."/>
            <person name="Albert R."/>
            <person name="Binder M."/>
            <person name="Bloem J."/>
            <person name="Labutti K."/>
            <person name="Salamov A."/>
            <person name="Andreopoulos B."/>
            <person name="Baker S."/>
            <person name="Barry K."/>
            <person name="Bills G."/>
            <person name="Bluhm B."/>
            <person name="Cannon C."/>
            <person name="Castanera R."/>
            <person name="Culley D."/>
            <person name="Daum C."/>
            <person name="Ezra D."/>
            <person name="Gonzalez J."/>
            <person name="Henrissat B."/>
            <person name="Kuo A."/>
            <person name="Liang C."/>
            <person name="Lipzen A."/>
            <person name="Lutzoni F."/>
            <person name="Magnuson J."/>
            <person name="Mondo S."/>
            <person name="Nolan M."/>
            <person name="Ohm R."/>
            <person name="Pangilinan J."/>
            <person name="Park H.-J."/>
            <person name="Ramirez L."/>
            <person name="Alfaro M."/>
            <person name="Sun H."/>
            <person name="Tritt A."/>
            <person name="Yoshinaga Y."/>
            <person name="Zwiers L.-H."/>
            <person name="Turgeon B."/>
            <person name="Goodwin S."/>
            <person name="Spatafora J."/>
            <person name="Crous P."/>
            <person name="Grigoriev I."/>
        </authorList>
    </citation>
    <scope>NUCLEOTIDE SEQUENCE</scope>
    <source>
        <strain evidence="1">CBS 123094</strain>
    </source>
</reference>
<dbReference type="AlphaFoldDB" id="A0A6A5W9H5"/>
<dbReference type="EMBL" id="ML977603">
    <property type="protein sequence ID" value="KAF1998553.1"/>
    <property type="molecule type" value="Genomic_DNA"/>
</dbReference>
<keyword evidence="2" id="KW-1185">Reference proteome</keyword>
<feature type="non-terminal residue" evidence="1">
    <location>
        <position position="124"/>
    </location>
</feature>
<dbReference type="Proteomes" id="UP000799779">
    <property type="component" value="Unassembled WGS sequence"/>
</dbReference>
<accession>A0A6A5W9H5</accession>